<dbReference type="GO" id="GO:0006313">
    <property type="term" value="P:DNA transposition"/>
    <property type="evidence" value="ECO:0007669"/>
    <property type="project" value="InterPro"/>
</dbReference>
<dbReference type="GO" id="GO:0004803">
    <property type="term" value="F:transposase activity"/>
    <property type="evidence" value="ECO:0007669"/>
    <property type="project" value="InterPro"/>
</dbReference>
<evidence type="ECO:0000313" key="1">
    <source>
        <dbReference type="EMBL" id="KAA0997326.1"/>
    </source>
</evidence>
<evidence type="ECO:0000313" key="2">
    <source>
        <dbReference type="Proteomes" id="UP000325273"/>
    </source>
</evidence>
<dbReference type="InterPro" id="IPR051839">
    <property type="entry name" value="RD_transcriptional_regulator"/>
</dbReference>
<dbReference type="InterPro" id="IPR002514">
    <property type="entry name" value="Transposase_8"/>
</dbReference>
<dbReference type="PANTHER" id="PTHR33215:SF11">
    <property type="entry name" value="BLR1542 PROTEIN"/>
    <property type="match status" value="1"/>
</dbReference>
<accession>A0A5B0G1Q1</accession>
<name>A0A5B0G1Q1_9BURK</name>
<protein>
    <submittedName>
        <fullName evidence="1">IS3 family transposase</fullName>
    </submittedName>
</protein>
<dbReference type="SUPFAM" id="SSF48295">
    <property type="entry name" value="TrpR-like"/>
    <property type="match status" value="1"/>
</dbReference>
<dbReference type="Pfam" id="PF01527">
    <property type="entry name" value="HTH_Tnp_1"/>
    <property type="match status" value="1"/>
</dbReference>
<gene>
    <name evidence="1" type="ORF">FVF58_49920</name>
</gene>
<proteinExistence type="predicted"/>
<organism evidence="1 2">
    <name type="scientific">Paraburkholderia panacisoli</name>
    <dbReference type="NCBI Taxonomy" id="2603818"/>
    <lineage>
        <taxon>Bacteria</taxon>
        <taxon>Pseudomonadati</taxon>
        <taxon>Pseudomonadota</taxon>
        <taxon>Betaproteobacteria</taxon>
        <taxon>Burkholderiales</taxon>
        <taxon>Burkholderiaceae</taxon>
        <taxon>Paraburkholderia</taxon>
    </lineage>
</organism>
<dbReference type="Proteomes" id="UP000325273">
    <property type="component" value="Unassembled WGS sequence"/>
</dbReference>
<dbReference type="InterPro" id="IPR036388">
    <property type="entry name" value="WH-like_DNA-bd_sf"/>
</dbReference>
<sequence>MTKRTRRTHSAAFKAKVAMAAVKGERTLAELAQQFDVHPNQITEWKRQLQERAADVFGAGGTASSEPQVDLKELHAKIGQLTLENDFLSGALNKAGLLSAKR</sequence>
<comment type="caution">
    <text evidence="1">The sequence shown here is derived from an EMBL/GenBank/DDBJ whole genome shotgun (WGS) entry which is preliminary data.</text>
</comment>
<keyword evidence="2" id="KW-1185">Reference proteome</keyword>
<dbReference type="InterPro" id="IPR010921">
    <property type="entry name" value="Trp_repressor/repl_initiator"/>
</dbReference>
<dbReference type="AlphaFoldDB" id="A0A5B0G1Q1"/>
<reference evidence="1 2" key="1">
    <citation type="submission" date="2019-08" db="EMBL/GenBank/DDBJ databases">
        <title>Paraburkholderia sp. DCY113.</title>
        <authorList>
            <person name="Kang J."/>
        </authorList>
    </citation>
    <scope>NUCLEOTIDE SEQUENCE [LARGE SCALE GENOMIC DNA]</scope>
    <source>
        <strain evidence="1 2">DCY113</strain>
    </source>
</reference>
<dbReference type="PANTHER" id="PTHR33215">
    <property type="entry name" value="PROTEIN DISTAL ANTENNA"/>
    <property type="match status" value="1"/>
</dbReference>
<dbReference type="Gene3D" id="1.10.10.10">
    <property type="entry name" value="Winged helix-like DNA-binding domain superfamily/Winged helix DNA-binding domain"/>
    <property type="match status" value="1"/>
</dbReference>
<dbReference type="GO" id="GO:0043565">
    <property type="term" value="F:sequence-specific DNA binding"/>
    <property type="evidence" value="ECO:0007669"/>
    <property type="project" value="InterPro"/>
</dbReference>
<dbReference type="EMBL" id="VTUZ01000095">
    <property type="protein sequence ID" value="KAA0997326.1"/>
    <property type="molecule type" value="Genomic_DNA"/>
</dbReference>